<feature type="region of interest" description="Disordered" evidence="11">
    <location>
        <begin position="1"/>
        <end position="31"/>
    </location>
</feature>
<name>A0A543B3V3_9ACTN</name>
<evidence type="ECO:0000256" key="9">
    <source>
        <dbReference type="ARBA" id="ARBA00048090"/>
    </source>
</evidence>
<dbReference type="GO" id="GO:0046316">
    <property type="term" value="F:gluconokinase activity"/>
    <property type="evidence" value="ECO:0007669"/>
    <property type="project" value="UniProtKB-EC"/>
</dbReference>
<protein>
    <recommendedName>
        <fullName evidence="3 10">Gluconokinase</fullName>
        <ecNumber evidence="3 10">2.7.1.12</ecNumber>
    </recommendedName>
</protein>
<proteinExistence type="inferred from homology"/>
<keyword evidence="4 10" id="KW-0808">Transferase</keyword>
<comment type="similarity">
    <text evidence="2 10">Belongs to the gluconokinase GntK/GntV family.</text>
</comment>
<dbReference type="NCBIfam" id="TIGR01313">
    <property type="entry name" value="therm_gnt_kin"/>
    <property type="match status" value="1"/>
</dbReference>
<comment type="pathway">
    <text evidence="1">Carbohydrate acid metabolism.</text>
</comment>
<dbReference type="EMBL" id="VFOW01000001">
    <property type="protein sequence ID" value="TQL79504.1"/>
    <property type="molecule type" value="Genomic_DNA"/>
</dbReference>
<dbReference type="Pfam" id="PF01202">
    <property type="entry name" value="SKI"/>
    <property type="match status" value="1"/>
</dbReference>
<dbReference type="AlphaFoldDB" id="A0A543B3V3"/>
<reference evidence="12 13" key="1">
    <citation type="submission" date="2019-06" db="EMBL/GenBank/DDBJ databases">
        <title>Sequencing the genomes of 1000 actinobacteria strains.</title>
        <authorList>
            <person name="Klenk H.-P."/>
        </authorList>
    </citation>
    <scope>NUCLEOTIDE SEQUENCE [LARGE SCALE GENOMIC DNA]</scope>
    <source>
        <strain evidence="12 13">DSM 45928</strain>
    </source>
</reference>
<comment type="caution">
    <text evidence="12">The sequence shown here is derived from an EMBL/GenBank/DDBJ whole genome shotgun (WGS) entry which is preliminary data.</text>
</comment>
<dbReference type="InParanoid" id="A0A543B3V3"/>
<dbReference type="SUPFAM" id="SSF52540">
    <property type="entry name" value="P-loop containing nucleoside triphosphate hydrolases"/>
    <property type="match status" value="1"/>
</dbReference>
<evidence type="ECO:0000313" key="12">
    <source>
        <dbReference type="EMBL" id="TQL79504.1"/>
    </source>
</evidence>
<dbReference type="GO" id="GO:0005524">
    <property type="term" value="F:ATP binding"/>
    <property type="evidence" value="ECO:0007669"/>
    <property type="project" value="UniProtKB-KW"/>
</dbReference>
<dbReference type="OrthoDB" id="9795716at2"/>
<dbReference type="GO" id="GO:0005737">
    <property type="term" value="C:cytoplasm"/>
    <property type="evidence" value="ECO:0007669"/>
    <property type="project" value="TreeGrafter"/>
</dbReference>
<evidence type="ECO:0000256" key="4">
    <source>
        <dbReference type="ARBA" id="ARBA00022679"/>
    </source>
</evidence>
<dbReference type="GO" id="GO:0019521">
    <property type="term" value="P:D-gluconate metabolic process"/>
    <property type="evidence" value="ECO:0007669"/>
    <property type="project" value="UniProtKB-KW"/>
</dbReference>
<dbReference type="PANTHER" id="PTHR43442:SF3">
    <property type="entry name" value="GLUCONOKINASE-RELATED"/>
    <property type="match status" value="1"/>
</dbReference>
<gene>
    <name evidence="12" type="ORF">FB566_5113</name>
</gene>
<dbReference type="Proteomes" id="UP000317043">
    <property type="component" value="Unassembled WGS sequence"/>
</dbReference>
<dbReference type="InterPro" id="IPR027417">
    <property type="entry name" value="P-loop_NTPase"/>
</dbReference>
<dbReference type="InterPro" id="IPR006001">
    <property type="entry name" value="Therm_gnt_kin"/>
</dbReference>
<organism evidence="12 13">
    <name type="scientific">Stackebrandtia endophytica</name>
    <dbReference type="NCBI Taxonomy" id="1496996"/>
    <lineage>
        <taxon>Bacteria</taxon>
        <taxon>Bacillati</taxon>
        <taxon>Actinomycetota</taxon>
        <taxon>Actinomycetes</taxon>
        <taxon>Glycomycetales</taxon>
        <taxon>Glycomycetaceae</taxon>
        <taxon>Stackebrandtia</taxon>
    </lineage>
</organism>
<evidence type="ECO:0000256" key="5">
    <source>
        <dbReference type="ARBA" id="ARBA00022741"/>
    </source>
</evidence>
<dbReference type="CDD" id="cd02021">
    <property type="entry name" value="GntK"/>
    <property type="match status" value="1"/>
</dbReference>
<evidence type="ECO:0000313" key="13">
    <source>
        <dbReference type="Proteomes" id="UP000317043"/>
    </source>
</evidence>
<keyword evidence="7 10" id="KW-0067">ATP-binding</keyword>
<dbReference type="EC" id="2.7.1.12" evidence="3 10"/>
<keyword evidence="5 10" id="KW-0547">Nucleotide-binding</keyword>
<evidence type="ECO:0000256" key="11">
    <source>
        <dbReference type="SAM" id="MobiDB-lite"/>
    </source>
</evidence>
<dbReference type="PANTHER" id="PTHR43442">
    <property type="entry name" value="GLUCONOKINASE-RELATED"/>
    <property type="match status" value="1"/>
</dbReference>
<evidence type="ECO:0000256" key="1">
    <source>
        <dbReference type="ARBA" id="ARBA00004761"/>
    </source>
</evidence>
<dbReference type="InterPro" id="IPR031322">
    <property type="entry name" value="Shikimate/glucono_kinase"/>
</dbReference>
<dbReference type="Gene3D" id="3.40.50.300">
    <property type="entry name" value="P-loop containing nucleotide triphosphate hydrolases"/>
    <property type="match status" value="1"/>
</dbReference>
<comment type="catalytic activity">
    <reaction evidence="9 10">
        <text>D-gluconate + ATP = 6-phospho-D-gluconate + ADP + H(+)</text>
        <dbReference type="Rhea" id="RHEA:19433"/>
        <dbReference type="ChEBI" id="CHEBI:15378"/>
        <dbReference type="ChEBI" id="CHEBI:18391"/>
        <dbReference type="ChEBI" id="CHEBI:30616"/>
        <dbReference type="ChEBI" id="CHEBI:58759"/>
        <dbReference type="ChEBI" id="CHEBI:456216"/>
        <dbReference type="EC" id="2.7.1.12"/>
    </reaction>
</comment>
<evidence type="ECO:0000256" key="10">
    <source>
        <dbReference type="RuleBase" id="RU363066"/>
    </source>
</evidence>
<evidence type="ECO:0000256" key="6">
    <source>
        <dbReference type="ARBA" id="ARBA00022777"/>
    </source>
</evidence>
<dbReference type="PRINTS" id="PR01100">
    <property type="entry name" value="SHIKIMTKNASE"/>
</dbReference>
<accession>A0A543B3V3</accession>
<evidence type="ECO:0000256" key="8">
    <source>
        <dbReference type="ARBA" id="ARBA00023064"/>
    </source>
</evidence>
<sequence>MQDIQFSEVDGVPTPSASPVTPPCRRHRSRHRLPDWTGPVIYRGRVNDTAVIITGVSGSGKTTIGKGLAERLGWPYADADDFHPPHNVHKLTHGHPLTDEDRQPWLTAMGDWLDARHAADESVVLSCSGLKRRYRDQLHDGRPQVHIVHLHGTVDLIAERLRHRHGHFMKAHMLEGQFSDLEDPQADEDILTVNVDQTPEAIVSEIVSGLKLAESA</sequence>
<keyword evidence="6 10" id="KW-0418">Kinase</keyword>
<evidence type="ECO:0000256" key="2">
    <source>
        <dbReference type="ARBA" id="ARBA00008420"/>
    </source>
</evidence>
<keyword evidence="8" id="KW-0311">Gluconate utilization</keyword>
<dbReference type="FunFam" id="3.40.50.300:FF:000522">
    <property type="entry name" value="Gluconokinase"/>
    <property type="match status" value="1"/>
</dbReference>
<evidence type="ECO:0000256" key="3">
    <source>
        <dbReference type="ARBA" id="ARBA00012054"/>
    </source>
</evidence>
<keyword evidence="13" id="KW-1185">Reference proteome</keyword>
<evidence type="ECO:0000256" key="7">
    <source>
        <dbReference type="ARBA" id="ARBA00022840"/>
    </source>
</evidence>